<sequence length="192" mass="21713">MISGDKSAFYRCGFFGLQDTLWDVQGRHYFKLCSIQGAVDFVFGAGQSIYERCTISVIAEALDGLAGFITAQGRSDPKDTNGFVFKGCNVIGTGRTYLGRPWREYARVVFYNSSLSDIVTPEGWDAWGNDLGREYMLTFAEHECYGKGSNTLNRVKWEARLDRKTLTWLTNIGYVDDEGWISRQPFNMLTTT</sequence>
<dbReference type="Pfam" id="PF01095">
    <property type="entry name" value="Pectinesterase"/>
    <property type="match status" value="1"/>
</dbReference>
<evidence type="ECO:0000256" key="2">
    <source>
        <dbReference type="ARBA" id="ARBA00008891"/>
    </source>
</evidence>
<dbReference type="SUPFAM" id="SSF51126">
    <property type="entry name" value="Pectin lyase-like"/>
    <property type="match status" value="1"/>
</dbReference>
<gene>
    <name evidence="10" type="ORF">RHGRI_003810</name>
</gene>
<evidence type="ECO:0000256" key="5">
    <source>
        <dbReference type="ARBA" id="ARBA00023085"/>
    </source>
</evidence>
<evidence type="ECO:0000259" key="9">
    <source>
        <dbReference type="Pfam" id="PF01095"/>
    </source>
</evidence>
<dbReference type="GO" id="GO:0030599">
    <property type="term" value="F:pectinesterase activity"/>
    <property type="evidence" value="ECO:0007669"/>
    <property type="project" value="UniProtKB-UniRule"/>
</dbReference>
<dbReference type="PROSITE" id="PS00503">
    <property type="entry name" value="PECTINESTERASE_2"/>
    <property type="match status" value="1"/>
</dbReference>
<evidence type="ECO:0000256" key="3">
    <source>
        <dbReference type="ARBA" id="ARBA00013229"/>
    </source>
</evidence>
<dbReference type="EC" id="3.1.1.11" evidence="3 8"/>
<protein>
    <recommendedName>
        <fullName evidence="3 8">Pectinesterase</fullName>
        <ecNumber evidence="3 8">3.1.1.11</ecNumber>
    </recommendedName>
</protein>
<comment type="caution">
    <text evidence="10">The sequence shown here is derived from an EMBL/GenBank/DDBJ whole genome shotgun (WGS) entry which is preliminary data.</text>
</comment>
<feature type="active site" evidence="7">
    <location>
        <position position="40"/>
    </location>
</feature>
<dbReference type="PANTHER" id="PTHR31321:SF76">
    <property type="entry name" value="PECTINESTERASE 10-RELATED"/>
    <property type="match status" value="1"/>
</dbReference>
<organism evidence="10 11">
    <name type="scientific">Rhododendron griersonianum</name>
    <dbReference type="NCBI Taxonomy" id="479676"/>
    <lineage>
        <taxon>Eukaryota</taxon>
        <taxon>Viridiplantae</taxon>
        <taxon>Streptophyta</taxon>
        <taxon>Embryophyta</taxon>
        <taxon>Tracheophyta</taxon>
        <taxon>Spermatophyta</taxon>
        <taxon>Magnoliopsida</taxon>
        <taxon>eudicotyledons</taxon>
        <taxon>Gunneridae</taxon>
        <taxon>Pentapetalae</taxon>
        <taxon>asterids</taxon>
        <taxon>Ericales</taxon>
        <taxon>Ericaceae</taxon>
        <taxon>Ericoideae</taxon>
        <taxon>Rhodoreae</taxon>
        <taxon>Rhododendron</taxon>
    </lineage>
</organism>
<dbReference type="InterPro" id="IPR000070">
    <property type="entry name" value="Pectinesterase_cat"/>
</dbReference>
<dbReference type="InterPro" id="IPR011050">
    <property type="entry name" value="Pectin_lyase_fold/virulence"/>
</dbReference>
<evidence type="ECO:0000256" key="4">
    <source>
        <dbReference type="ARBA" id="ARBA00022801"/>
    </source>
</evidence>
<feature type="domain" description="Pectinesterase catalytic" evidence="9">
    <location>
        <begin position="2"/>
        <end position="159"/>
    </location>
</feature>
<proteinExistence type="inferred from homology"/>
<dbReference type="InterPro" id="IPR012334">
    <property type="entry name" value="Pectin_lyas_fold"/>
</dbReference>
<name>A0AAV6L772_9ERIC</name>
<dbReference type="GO" id="GO:0042545">
    <property type="term" value="P:cell wall modification"/>
    <property type="evidence" value="ECO:0007669"/>
    <property type="project" value="UniProtKB-UniRule"/>
</dbReference>
<dbReference type="Gene3D" id="2.160.20.10">
    <property type="entry name" value="Single-stranded right-handed beta-helix, Pectin lyase-like"/>
    <property type="match status" value="1"/>
</dbReference>
<dbReference type="PANTHER" id="PTHR31321">
    <property type="entry name" value="ACYL-COA THIOESTER HYDROLASE YBHC-RELATED"/>
    <property type="match status" value="1"/>
</dbReference>
<evidence type="ECO:0000313" key="11">
    <source>
        <dbReference type="Proteomes" id="UP000823749"/>
    </source>
</evidence>
<dbReference type="Proteomes" id="UP000823749">
    <property type="component" value="Chromosome 2"/>
</dbReference>
<accession>A0AAV6L772</accession>
<evidence type="ECO:0000256" key="6">
    <source>
        <dbReference type="ARBA" id="ARBA00047928"/>
    </source>
</evidence>
<keyword evidence="5 8" id="KW-0063">Aspartyl esterase</keyword>
<comment type="pathway">
    <text evidence="1 8">Glycan metabolism; pectin degradation; 2-dehydro-3-deoxy-D-gluconate from pectin: step 1/5.</text>
</comment>
<comment type="similarity">
    <text evidence="2">Belongs to the pectinesterase family.</text>
</comment>
<dbReference type="EMBL" id="JACTNZ010000002">
    <property type="protein sequence ID" value="KAG5560611.1"/>
    <property type="molecule type" value="Genomic_DNA"/>
</dbReference>
<keyword evidence="11" id="KW-1185">Reference proteome</keyword>
<dbReference type="AlphaFoldDB" id="A0AAV6L772"/>
<dbReference type="InterPro" id="IPR033131">
    <property type="entry name" value="Pectinesterase_Asp_AS"/>
</dbReference>
<keyword evidence="4 8" id="KW-0378">Hydrolase</keyword>
<evidence type="ECO:0000256" key="8">
    <source>
        <dbReference type="RuleBase" id="RU000589"/>
    </source>
</evidence>
<evidence type="ECO:0000256" key="1">
    <source>
        <dbReference type="ARBA" id="ARBA00005184"/>
    </source>
</evidence>
<evidence type="ECO:0000313" key="10">
    <source>
        <dbReference type="EMBL" id="KAG5560611.1"/>
    </source>
</evidence>
<evidence type="ECO:0000256" key="7">
    <source>
        <dbReference type="PROSITE-ProRule" id="PRU10040"/>
    </source>
</evidence>
<comment type="catalytic activity">
    <reaction evidence="6 8">
        <text>[(1-&gt;4)-alpha-D-galacturonosyl methyl ester](n) + n H2O = [(1-&gt;4)-alpha-D-galacturonosyl](n) + n methanol + n H(+)</text>
        <dbReference type="Rhea" id="RHEA:22380"/>
        <dbReference type="Rhea" id="RHEA-COMP:14570"/>
        <dbReference type="Rhea" id="RHEA-COMP:14573"/>
        <dbReference type="ChEBI" id="CHEBI:15377"/>
        <dbReference type="ChEBI" id="CHEBI:15378"/>
        <dbReference type="ChEBI" id="CHEBI:17790"/>
        <dbReference type="ChEBI" id="CHEBI:140522"/>
        <dbReference type="ChEBI" id="CHEBI:140523"/>
        <dbReference type="EC" id="3.1.1.11"/>
    </reaction>
</comment>
<dbReference type="GO" id="GO:0045490">
    <property type="term" value="P:pectin catabolic process"/>
    <property type="evidence" value="ECO:0007669"/>
    <property type="project" value="UniProtKB-UniRule"/>
</dbReference>
<reference evidence="10" key="1">
    <citation type="submission" date="2020-08" db="EMBL/GenBank/DDBJ databases">
        <title>Plant Genome Project.</title>
        <authorList>
            <person name="Zhang R.-G."/>
        </authorList>
    </citation>
    <scope>NUCLEOTIDE SEQUENCE</scope>
    <source>
        <strain evidence="10">WSP0</strain>
        <tissue evidence="10">Leaf</tissue>
    </source>
</reference>